<organism evidence="1 2">
    <name type="scientific">Aegilops tauschii subsp. strangulata</name>
    <name type="common">Goatgrass</name>
    <dbReference type="NCBI Taxonomy" id="200361"/>
    <lineage>
        <taxon>Eukaryota</taxon>
        <taxon>Viridiplantae</taxon>
        <taxon>Streptophyta</taxon>
        <taxon>Embryophyta</taxon>
        <taxon>Tracheophyta</taxon>
        <taxon>Spermatophyta</taxon>
        <taxon>Magnoliopsida</taxon>
        <taxon>Liliopsida</taxon>
        <taxon>Poales</taxon>
        <taxon>Poaceae</taxon>
        <taxon>BOP clade</taxon>
        <taxon>Pooideae</taxon>
        <taxon>Triticodae</taxon>
        <taxon>Triticeae</taxon>
        <taxon>Triticinae</taxon>
        <taxon>Aegilops</taxon>
    </lineage>
</organism>
<reference evidence="1" key="4">
    <citation type="submission" date="2019-03" db="UniProtKB">
        <authorList>
            <consortium name="EnsemblPlants"/>
        </authorList>
    </citation>
    <scope>IDENTIFICATION</scope>
</reference>
<name>A0A453DYP2_AEGTS</name>
<accession>A0A453DYP2</accession>
<dbReference type="EnsemblPlants" id="AET3Gv20155800.16">
    <property type="protein sequence ID" value="AET3Gv20155800.16"/>
    <property type="gene ID" value="AET3Gv20155800"/>
</dbReference>
<proteinExistence type="predicted"/>
<keyword evidence="2" id="KW-1185">Reference proteome</keyword>
<reference evidence="2" key="2">
    <citation type="journal article" date="2017" name="Nat. Plants">
        <title>The Aegilops tauschii genome reveals multiple impacts of transposons.</title>
        <authorList>
            <person name="Zhao G."/>
            <person name="Zou C."/>
            <person name="Li K."/>
            <person name="Wang K."/>
            <person name="Li T."/>
            <person name="Gao L."/>
            <person name="Zhang X."/>
            <person name="Wang H."/>
            <person name="Yang Z."/>
            <person name="Liu X."/>
            <person name="Jiang W."/>
            <person name="Mao L."/>
            <person name="Kong X."/>
            <person name="Jiao Y."/>
            <person name="Jia J."/>
        </authorList>
    </citation>
    <scope>NUCLEOTIDE SEQUENCE [LARGE SCALE GENOMIC DNA]</scope>
    <source>
        <strain evidence="2">cv. AL8/78</strain>
    </source>
</reference>
<sequence length="64" mass="6988">MCSKHQSSCSVNLNPFTGHFHVVYVVPASRGTYTRPLVALCGKPHVIYKVEPCIQLAKSLVAGF</sequence>
<protein>
    <submittedName>
        <fullName evidence="1">Uncharacterized protein</fullName>
    </submittedName>
</protein>
<dbReference type="AlphaFoldDB" id="A0A453DYP2"/>
<reference evidence="1" key="5">
    <citation type="journal article" date="2021" name="G3 (Bethesda)">
        <title>Aegilops tauschii genome assembly Aet v5.0 features greater sequence contiguity and improved annotation.</title>
        <authorList>
            <person name="Wang L."/>
            <person name="Zhu T."/>
            <person name="Rodriguez J.C."/>
            <person name="Deal K.R."/>
            <person name="Dubcovsky J."/>
            <person name="McGuire P.E."/>
            <person name="Lux T."/>
            <person name="Spannagl M."/>
            <person name="Mayer K.F.X."/>
            <person name="Baldrich P."/>
            <person name="Meyers B.C."/>
            <person name="Huo N."/>
            <person name="Gu Y.Q."/>
            <person name="Zhou H."/>
            <person name="Devos K.M."/>
            <person name="Bennetzen J.L."/>
            <person name="Unver T."/>
            <person name="Budak H."/>
            <person name="Gulick P.J."/>
            <person name="Galiba G."/>
            <person name="Kalapos B."/>
            <person name="Nelson D.R."/>
            <person name="Li P."/>
            <person name="You F.M."/>
            <person name="Luo M.C."/>
            <person name="Dvorak J."/>
        </authorList>
    </citation>
    <scope>NUCLEOTIDE SEQUENCE [LARGE SCALE GENOMIC DNA]</scope>
    <source>
        <strain evidence="1">cv. AL8/78</strain>
    </source>
</reference>
<evidence type="ECO:0000313" key="1">
    <source>
        <dbReference type="EnsemblPlants" id="AET3Gv20155800.16"/>
    </source>
</evidence>
<reference evidence="1" key="3">
    <citation type="journal article" date="2017" name="Nature">
        <title>Genome sequence of the progenitor of the wheat D genome Aegilops tauschii.</title>
        <authorList>
            <person name="Luo M.C."/>
            <person name="Gu Y.Q."/>
            <person name="Puiu D."/>
            <person name="Wang H."/>
            <person name="Twardziok S.O."/>
            <person name="Deal K.R."/>
            <person name="Huo N."/>
            <person name="Zhu T."/>
            <person name="Wang L."/>
            <person name="Wang Y."/>
            <person name="McGuire P.E."/>
            <person name="Liu S."/>
            <person name="Long H."/>
            <person name="Ramasamy R.K."/>
            <person name="Rodriguez J.C."/>
            <person name="Van S.L."/>
            <person name="Yuan L."/>
            <person name="Wang Z."/>
            <person name="Xia Z."/>
            <person name="Xiao L."/>
            <person name="Anderson O.D."/>
            <person name="Ouyang S."/>
            <person name="Liang Y."/>
            <person name="Zimin A.V."/>
            <person name="Pertea G."/>
            <person name="Qi P."/>
            <person name="Bennetzen J.L."/>
            <person name="Dai X."/>
            <person name="Dawson M.W."/>
            <person name="Muller H.G."/>
            <person name="Kugler K."/>
            <person name="Rivarola-Duarte L."/>
            <person name="Spannagl M."/>
            <person name="Mayer K.F.X."/>
            <person name="Lu F.H."/>
            <person name="Bevan M.W."/>
            <person name="Leroy P."/>
            <person name="Li P."/>
            <person name="You F.M."/>
            <person name="Sun Q."/>
            <person name="Liu Z."/>
            <person name="Lyons E."/>
            <person name="Wicker T."/>
            <person name="Salzberg S.L."/>
            <person name="Devos K.M."/>
            <person name="Dvorak J."/>
        </authorList>
    </citation>
    <scope>NUCLEOTIDE SEQUENCE [LARGE SCALE GENOMIC DNA]</scope>
    <source>
        <strain evidence="1">cv. AL8/78</strain>
    </source>
</reference>
<evidence type="ECO:0000313" key="2">
    <source>
        <dbReference type="Proteomes" id="UP000015105"/>
    </source>
</evidence>
<dbReference type="Proteomes" id="UP000015105">
    <property type="component" value="Chromosome 3D"/>
</dbReference>
<reference evidence="2" key="1">
    <citation type="journal article" date="2014" name="Science">
        <title>Ancient hybridizations among the ancestral genomes of bread wheat.</title>
        <authorList>
            <consortium name="International Wheat Genome Sequencing Consortium,"/>
            <person name="Marcussen T."/>
            <person name="Sandve S.R."/>
            <person name="Heier L."/>
            <person name="Spannagl M."/>
            <person name="Pfeifer M."/>
            <person name="Jakobsen K.S."/>
            <person name="Wulff B.B."/>
            <person name="Steuernagel B."/>
            <person name="Mayer K.F."/>
            <person name="Olsen O.A."/>
        </authorList>
    </citation>
    <scope>NUCLEOTIDE SEQUENCE [LARGE SCALE GENOMIC DNA]</scope>
    <source>
        <strain evidence="2">cv. AL8/78</strain>
    </source>
</reference>
<dbReference type="Gramene" id="AET3Gv20155800.16">
    <property type="protein sequence ID" value="AET3Gv20155800.16"/>
    <property type="gene ID" value="AET3Gv20155800"/>
</dbReference>